<feature type="chain" id="PRO_5027007331" description="Secreted protein" evidence="1">
    <location>
        <begin position="20"/>
        <end position="105"/>
    </location>
</feature>
<sequence>MASHALCCPTMCIFNGVLWHATLDVVRLFVQSKGDDGCNMRRRATVCAIQKILWHSSPDVVRRCVLSKGDDGMQCPTSFDCACFPKTMMACHVRGRPTMCAIQRL</sequence>
<name>A0A6N2AFX0_SOLCI</name>
<accession>A0A6N2AFX0</accession>
<gene>
    <name evidence="2" type="ORF">EJD97_012177</name>
</gene>
<dbReference type="EMBL" id="RXGB01031034">
    <property type="protein sequence ID" value="TMW81075.1"/>
    <property type="molecule type" value="Genomic_DNA"/>
</dbReference>
<feature type="signal peptide" evidence="1">
    <location>
        <begin position="1"/>
        <end position="19"/>
    </location>
</feature>
<keyword evidence="1" id="KW-0732">Signal</keyword>
<evidence type="ECO:0000256" key="1">
    <source>
        <dbReference type="SAM" id="SignalP"/>
    </source>
</evidence>
<evidence type="ECO:0000313" key="2">
    <source>
        <dbReference type="EMBL" id="TMW81075.1"/>
    </source>
</evidence>
<evidence type="ECO:0008006" key="3">
    <source>
        <dbReference type="Google" id="ProtNLM"/>
    </source>
</evidence>
<comment type="caution">
    <text evidence="2">The sequence shown here is derived from an EMBL/GenBank/DDBJ whole genome shotgun (WGS) entry which is preliminary data.</text>
</comment>
<organism evidence="2">
    <name type="scientific">Solanum chilense</name>
    <name type="common">Tomato</name>
    <name type="synonym">Lycopersicon chilense</name>
    <dbReference type="NCBI Taxonomy" id="4083"/>
    <lineage>
        <taxon>Eukaryota</taxon>
        <taxon>Viridiplantae</taxon>
        <taxon>Streptophyta</taxon>
        <taxon>Embryophyta</taxon>
        <taxon>Tracheophyta</taxon>
        <taxon>Spermatophyta</taxon>
        <taxon>Magnoliopsida</taxon>
        <taxon>eudicotyledons</taxon>
        <taxon>Gunneridae</taxon>
        <taxon>Pentapetalae</taxon>
        <taxon>asterids</taxon>
        <taxon>lamiids</taxon>
        <taxon>Solanales</taxon>
        <taxon>Solanaceae</taxon>
        <taxon>Solanoideae</taxon>
        <taxon>Solaneae</taxon>
        <taxon>Solanum</taxon>
        <taxon>Solanum subgen. Lycopersicon</taxon>
    </lineage>
</organism>
<proteinExistence type="predicted"/>
<dbReference type="AlphaFoldDB" id="A0A6N2AFX0"/>
<reference evidence="2" key="1">
    <citation type="submission" date="2019-05" db="EMBL/GenBank/DDBJ databases">
        <title>The de novo reference genome and transcriptome assemblies of the wild tomato species Solanum chilense.</title>
        <authorList>
            <person name="Stam R."/>
            <person name="Nosenko T."/>
            <person name="Hoerger A.C."/>
            <person name="Stephan W."/>
            <person name="Seidel M.A."/>
            <person name="Kuhn J.M.M."/>
            <person name="Haberer G."/>
            <person name="Tellier A."/>
        </authorList>
    </citation>
    <scope>NUCLEOTIDE SEQUENCE</scope>
    <source>
        <tissue evidence="2">Mature leaves</tissue>
    </source>
</reference>
<protein>
    <recommendedName>
        <fullName evidence="3">Secreted protein</fullName>
    </recommendedName>
</protein>